<feature type="compositionally biased region" description="Acidic residues" evidence="1">
    <location>
        <begin position="106"/>
        <end position="123"/>
    </location>
</feature>
<feature type="compositionally biased region" description="Acidic residues" evidence="1">
    <location>
        <begin position="85"/>
        <end position="95"/>
    </location>
</feature>
<dbReference type="AlphaFoldDB" id="A0A2I1H397"/>
<sequence>MAISLKVQLLEIKMQLHGNEKIKNLNSRAGDAYTKINNKLYTHKESNIIGIELDNEGDDDIENEEITNEEPSGEDSSKFSSKEESGEESAEDSDDEFGKESNGDYSSEEFSEADEELNEETDESQSSNLSEEESAISAVNKTMTEGALFSSLLLARKNFLRNKDKKVSPHSRQSHWFPAEHSVTIFGVSPRTTFLLRQPKKFAMKNSQETKNSKLSKRGLPQPVQEELH</sequence>
<organism evidence="2 3">
    <name type="scientific">Rhizophagus irregularis</name>
    <dbReference type="NCBI Taxonomy" id="588596"/>
    <lineage>
        <taxon>Eukaryota</taxon>
        <taxon>Fungi</taxon>
        <taxon>Fungi incertae sedis</taxon>
        <taxon>Mucoromycota</taxon>
        <taxon>Glomeromycotina</taxon>
        <taxon>Glomeromycetes</taxon>
        <taxon>Glomerales</taxon>
        <taxon>Glomeraceae</taxon>
        <taxon>Rhizophagus</taxon>
    </lineage>
</organism>
<evidence type="ECO:0000313" key="2">
    <source>
        <dbReference type="EMBL" id="PKY53331.1"/>
    </source>
</evidence>
<keyword evidence="3" id="KW-1185">Reference proteome</keyword>
<feature type="compositionally biased region" description="Basic and acidic residues" evidence="1">
    <location>
        <begin position="75"/>
        <end position="84"/>
    </location>
</feature>
<feature type="compositionally biased region" description="Acidic residues" evidence="1">
    <location>
        <begin position="55"/>
        <end position="73"/>
    </location>
</feature>
<accession>A0A2I1H397</accession>
<evidence type="ECO:0000256" key="1">
    <source>
        <dbReference type="SAM" id="MobiDB-lite"/>
    </source>
</evidence>
<comment type="caution">
    <text evidence="2">The sequence shown here is derived from an EMBL/GenBank/DDBJ whole genome shotgun (WGS) entry which is preliminary data.</text>
</comment>
<feature type="region of interest" description="Disordered" evidence="1">
    <location>
        <begin position="202"/>
        <end position="229"/>
    </location>
</feature>
<name>A0A2I1H397_9GLOM</name>
<evidence type="ECO:0000313" key="3">
    <source>
        <dbReference type="Proteomes" id="UP000234323"/>
    </source>
</evidence>
<dbReference type="EMBL" id="LLXI01001366">
    <property type="protein sequence ID" value="PKY53331.1"/>
    <property type="molecule type" value="Genomic_DNA"/>
</dbReference>
<proteinExistence type="predicted"/>
<protein>
    <submittedName>
        <fullName evidence="2">Uncharacterized protein</fullName>
    </submittedName>
</protein>
<gene>
    <name evidence="2" type="ORF">RhiirA4_471469</name>
</gene>
<reference evidence="2 3" key="1">
    <citation type="submission" date="2015-10" db="EMBL/GenBank/DDBJ databases">
        <title>Genome analyses suggest a sexual origin of heterokaryosis in a supposedly ancient asexual fungus.</title>
        <authorList>
            <person name="Ropars J."/>
            <person name="Sedzielewska K."/>
            <person name="Noel J."/>
            <person name="Charron P."/>
            <person name="Farinelli L."/>
            <person name="Marton T."/>
            <person name="Kruger M."/>
            <person name="Pelin A."/>
            <person name="Brachmann A."/>
            <person name="Corradi N."/>
        </authorList>
    </citation>
    <scope>NUCLEOTIDE SEQUENCE [LARGE SCALE GENOMIC DNA]</scope>
    <source>
        <strain evidence="2 3">A4</strain>
    </source>
</reference>
<dbReference type="Proteomes" id="UP000234323">
    <property type="component" value="Unassembled WGS sequence"/>
</dbReference>
<feature type="region of interest" description="Disordered" evidence="1">
    <location>
        <begin position="55"/>
        <end position="136"/>
    </location>
</feature>